<organism evidence="1 2">
    <name type="scientific">Penicillium frequentans</name>
    <dbReference type="NCBI Taxonomy" id="3151616"/>
    <lineage>
        <taxon>Eukaryota</taxon>
        <taxon>Fungi</taxon>
        <taxon>Dikarya</taxon>
        <taxon>Ascomycota</taxon>
        <taxon>Pezizomycotina</taxon>
        <taxon>Eurotiomycetes</taxon>
        <taxon>Eurotiomycetidae</taxon>
        <taxon>Eurotiales</taxon>
        <taxon>Aspergillaceae</taxon>
        <taxon>Penicillium</taxon>
    </lineage>
</organism>
<reference evidence="1 2" key="1">
    <citation type="journal article" date="2023" name="IMA Fungus">
        <title>Comparative genomic study of the Penicillium genus elucidates a diverse pangenome and 15 lateral gene transfer events.</title>
        <authorList>
            <person name="Petersen C."/>
            <person name="Sorensen T."/>
            <person name="Nielsen M.R."/>
            <person name="Sondergaard T.E."/>
            <person name="Sorensen J.L."/>
            <person name="Fitzpatrick D.A."/>
            <person name="Frisvad J.C."/>
            <person name="Nielsen K.L."/>
        </authorList>
    </citation>
    <scope>NUCLEOTIDE SEQUENCE [LARGE SCALE GENOMIC DNA]</scope>
    <source>
        <strain evidence="1 2">IBT 35679</strain>
    </source>
</reference>
<dbReference type="Proteomes" id="UP001220324">
    <property type="component" value="Unassembled WGS sequence"/>
</dbReference>
<sequence length="98" mass="11012">MQRRAIKRLQDGLRTLLNTKVSGASRSQARDDSGRDDADQLIPTKQIKFSPEMKRGIVAMHVGAMLKPDDIFNPGLVGMERMVVVVKRPDLVGWLRAR</sequence>
<protein>
    <submittedName>
        <fullName evidence="1">Uncharacterized protein</fullName>
    </submittedName>
</protein>
<evidence type="ECO:0000313" key="1">
    <source>
        <dbReference type="EMBL" id="KAJ5541414.1"/>
    </source>
</evidence>
<gene>
    <name evidence="1" type="ORF">N7494_006490</name>
</gene>
<proteinExistence type="predicted"/>
<dbReference type="AlphaFoldDB" id="A0AAD6CWQ4"/>
<evidence type="ECO:0000313" key="2">
    <source>
        <dbReference type="Proteomes" id="UP001220324"/>
    </source>
</evidence>
<comment type="caution">
    <text evidence="1">The sequence shown here is derived from an EMBL/GenBank/DDBJ whole genome shotgun (WGS) entry which is preliminary data.</text>
</comment>
<keyword evidence="2" id="KW-1185">Reference proteome</keyword>
<name>A0AAD6CWQ4_9EURO</name>
<accession>A0AAD6CWQ4</accession>
<dbReference type="EMBL" id="JAQIZZ010000005">
    <property type="protein sequence ID" value="KAJ5541414.1"/>
    <property type="molecule type" value="Genomic_DNA"/>
</dbReference>